<dbReference type="EMBL" id="ADVK01000049">
    <property type="protein sequence ID" value="EFG94694.1"/>
    <property type="molecule type" value="Genomic_DNA"/>
</dbReference>
<evidence type="ECO:0000313" key="3">
    <source>
        <dbReference type="Proteomes" id="UP000003643"/>
    </source>
</evidence>
<comment type="caution">
    <text evidence="2">The sequence shown here is derived from an EMBL/GenBank/DDBJ whole genome shotgun (WGS) entry which is preliminary data.</text>
</comment>
<dbReference type="PANTHER" id="PTHR33408">
    <property type="entry name" value="TRANSPOSASE"/>
    <property type="match status" value="1"/>
</dbReference>
<dbReference type="AlphaFoldDB" id="D5REQ5"/>
<evidence type="ECO:0000259" key="1">
    <source>
        <dbReference type="Pfam" id="PF05598"/>
    </source>
</evidence>
<feature type="domain" description="Transposase InsH N-terminal" evidence="1">
    <location>
        <begin position="1"/>
        <end position="47"/>
    </location>
</feature>
<dbReference type="InterPro" id="IPR008490">
    <property type="entry name" value="Transposase_InsH_N"/>
</dbReference>
<dbReference type="Pfam" id="PF05598">
    <property type="entry name" value="DUF772"/>
    <property type="match status" value="1"/>
</dbReference>
<dbReference type="PANTHER" id="PTHR33408:SF2">
    <property type="entry name" value="TRANSPOSASE DDE DOMAIN-CONTAINING PROTEIN"/>
    <property type="match status" value="1"/>
</dbReference>
<dbReference type="Proteomes" id="UP000003643">
    <property type="component" value="Unassembled WGS sequence"/>
</dbReference>
<protein>
    <recommendedName>
        <fullName evidence="1">Transposase InsH N-terminal domain-containing protein</fullName>
    </recommendedName>
</protein>
<accession>D5REQ5</accession>
<reference evidence="2 3" key="1">
    <citation type="submission" date="2010-04" db="EMBL/GenBank/DDBJ databases">
        <authorList>
            <person name="Qin X."/>
            <person name="Bachman B."/>
            <person name="Battles P."/>
            <person name="Bell A."/>
            <person name="Bess C."/>
            <person name="Bickham C."/>
            <person name="Chaboub L."/>
            <person name="Chen D."/>
            <person name="Coyle M."/>
            <person name="Deiros D.R."/>
            <person name="Dinh H."/>
            <person name="Forbes L."/>
            <person name="Fowler G."/>
            <person name="Francisco L."/>
            <person name="Fu Q."/>
            <person name="Gubbala S."/>
            <person name="Hale W."/>
            <person name="Han Y."/>
            <person name="Hemphill L."/>
            <person name="Highlander S.K."/>
            <person name="Hirani K."/>
            <person name="Hogues M."/>
            <person name="Jackson L."/>
            <person name="Jakkamsetti A."/>
            <person name="Javaid M."/>
            <person name="Jiang H."/>
            <person name="Korchina V."/>
            <person name="Kovar C."/>
            <person name="Lara F."/>
            <person name="Lee S."/>
            <person name="Mata R."/>
            <person name="Mathew T."/>
            <person name="Moen C."/>
            <person name="Morales K."/>
            <person name="Munidasa M."/>
            <person name="Nazareth L."/>
            <person name="Ngo R."/>
            <person name="Nguyen L."/>
            <person name="Okwuonu G."/>
            <person name="Ongeri F."/>
            <person name="Patil S."/>
            <person name="Petrosino J."/>
            <person name="Pham C."/>
            <person name="Pham P."/>
            <person name="Pu L.-L."/>
            <person name="Puazo M."/>
            <person name="Raj R."/>
            <person name="Reid J."/>
            <person name="Rouhana J."/>
            <person name="Saada N."/>
            <person name="Shang Y."/>
            <person name="Simmons D."/>
            <person name="Thornton R."/>
            <person name="Warren J."/>
            <person name="Weissenberger G."/>
            <person name="Zhang J."/>
            <person name="Zhang L."/>
            <person name="Zhou C."/>
            <person name="Zhu D."/>
            <person name="Muzny D."/>
            <person name="Worley K."/>
            <person name="Gibbs R."/>
        </authorList>
    </citation>
    <scope>NUCLEOTIDE SEQUENCE [LARGE SCALE GENOMIC DNA]</scope>
    <source>
        <strain evidence="3">ATCC 23726 / VPI 4351</strain>
    </source>
</reference>
<organism evidence="2 3">
    <name type="scientific">Fusobacterium nucleatum subsp. nucleatum (strain ATCC 23726 / VPI 4351)</name>
    <dbReference type="NCBI Taxonomy" id="525283"/>
    <lineage>
        <taxon>Bacteria</taxon>
        <taxon>Fusobacteriati</taxon>
        <taxon>Fusobacteriota</taxon>
        <taxon>Fusobacteriia</taxon>
        <taxon>Fusobacteriales</taxon>
        <taxon>Fusobacteriaceae</taxon>
        <taxon>Fusobacterium</taxon>
    </lineage>
</organism>
<name>D5REQ5_FUSN2</name>
<sequence>MFAVIIYAYSRGIYSTRDIEYLCKGSQRAQYLLNSSNIPDYSTIARFLLKSNDIIYELFC</sequence>
<gene>
    <name evidence="2" type="ORF">HMPREF0397_1690</name>
</gene>
<evidence type="ECO:0000313" key="2">
    <source>
        <dbReference type="EMBL" id="EFG94694.1"/>
    </source>
</evidence>
<proteinExistence type="predicted"/>